<gene>
    <name evidence="2" type="ORF">PL2TA16_02346</name>
</gene>
<dbReference type="EMBL" id="AUSV01000020">
    <property type="protein sequence ID" value="ESP94209.1"/>
    <property type="molecule type" value="Genomic_DNA"/>
</dbReference>
<protein>
    <submittedName>
        <fullName evidence="2">Uncharacterized protein</fullName>
    </submittedName>
</protein>
<evidence type="ECO:0000313" key="3">
    <source>
        <dbReference type="Proteomes" id="UP000017820"/>
    </source>
</evidence>
<evidence type="ECO:0000313" key="2">
    <source>
        <dbReference type="EMBL" id="ESP94209.1"/>
    </source>
</evidence>
<dbReference type="PATRIC" id="fig|1353533.3.peg.1388"/>
<dbReference type="Proteomes" id="UP000017820">
    <property type="component" value="Unassembled WGS sequence"/>
</dbReference>
<evidence type="ECO:0000256" key="1">
    <source>
        <dbReference type="SAM" id="SignalP"/>
    </source>
</evidence>
<sequence length="181" mass="20170">MTTKYLAGVASILFTVSVQAATMGNYVPFSQQDYINNGYNGPGVKAPLNGNQFDPMVCIDGRRVPGVVSADGNCYVEYKKNWRNSDYSILMAPSGGYTWKRIGRGYNLTGKEITGGARDSGEYSYHCMAEKFINGYGKIKVVGKYIPNQDRCYLTTGEREGDRTHIDIDYWRSPAWILVAN</sequence>
<dbReference type="GeneID" id="29920022"/>
<feature type="chain" id="PRO_5004720564" evidence="1">
    <location>
        <begin position="21"/>
        <end position="181"/>
    </location>
</feature>
<keyword evidence="1" id="KW-0732">Signal</keyword>
<organism evidence="2 3">
    <name type="scientific">Pseudoalteromonas luteoviolacea (strain 2ta16)</name>
    <dbReference type="NCBI Taxonomy" id="1353533"/>
    <lineage>
        <taxon>Bacteria</taxon>
        <taxon>Pseudomonadati</taxon>
        <taxon>Pseudomonadota</taxon>
        <taxon>Gammaproteobacteria</taxon>
        <taxon>Alteromonadales</taxon>
        <taxon>Pseudoalteromonadaceae</taxon>
        <taxon>Pseudoalteromonas</taxon>
    </lineage>
</organism>
<comment type="caution">
    <text evidence="2">The sequence shown here is derived from an EMBL/GenBank/DDBJ whole genome shotgun (WGS) entry which is preliminary data.</text>
</comment>
<dbReference type="AlphaFoldDB" id="V4I1U3"/>
<accession>V4I1U3</accession>
<dbReference type="RefSeq" id="WP_023398334.1">
    <property type="nucleotide sequence ID" value="NZ_AUSV01000020.1"/>
</dbReference>
<proteinExistence type="predicted"/>
<reference evidence="3" key="1">
    <citation type="journal article" date="2014" name="Nat. Chem. Biol.">
        <title>Biosynthesis of polybrominated aromatic organic compounds by marine bacteria.</title>
        <authorList>
            <person name="Agarwal V."/>
            <person name="El Gamal A.A."/>
            <person name="Yamanaka K."/>
            <person name="Poth D."/>
            <person name="Kersten R.D."/>
            <person name="Schorn M."/>
            <person name="Allen E.E."/>
            <person name="Moore B.S."/>
        </authorList>
    </citation>
    <scope>NUCLEOTIDE SEQUENCE [LARGE SCALE GENOMIC DNA]</scope>
    <source>
        <strain evidence="3">2ta16</strain>
    </source>
</reference>
<name>V4I1U3_PSEL2</name>
<feature type="signal peptide" evidence="1">
    <location>
        <begin position="1"/>
        <end position="20"/>
    </location>
</feature>